<dbReference type="InterPro" id="IPR044925">
    <property type="entry name" value="His-Me_finger_sf"/>
</dbReference>
<dbReference type="AlphaFoldDB" id="A0AA44ERY0"/>
<keyword evidence="2" id="KW-0255">Endonuclease</keyword>
<organism evidence="2 3">
    <name type="scientific">Agrobacterium pusense</name>
    <dbReference type="NCBI Taxonomy" id="648995"/>
    <lineage>
        <taxon>Bacteria</taxon>
        <taxon>Pseudomonadati</taxon>
        <taxon>Pseudomonadota</taxon>
        <taxon>Alphaproteobacteria</taxon>
        <taxon>Hyphomicrobiales</taxon>
        <taxon>Rhizobiaceae</taxon>
        <taxon>Rhizobium/Agrobacterium group</taxon>
        <taxon>Agrobacterium</taxon>
    </lineage>
</organism>
<feature type="region of interest" description="Disordered" evidence="1">
    <location>
        <begin position="151"/>
        <end position="183"/>
    </location>
</feature>
<evidence type="ECO:0000256" key="1">
    <source>
        <dbReference type="SAM" id="MobiDB-lite"/>
    </source>
</evidence>
<sequence>MITRISPGKQKWSLPGRIIKHEITRDGHHRVTLFEDGKRSRAMVHRLVCEAWHGVPPVDRPLSCHRDDDKDNNHFTNLYWGTHKENGEDSHRNGRSVRGERVNTAKLKEIEVIEIRERAYRGETNISLAAAFGVPDAAISMIVRGRQWKHVGGPIVPHSRRGKPRQNFSHANDNTPTPGATNA</sequence>
<reference evidence="2" key="1">
    <citation type="submission" date="2019-07" db="EMBL/GenBank/DDBJ databases">
        <title>FDA dAtabase for Regulatory Grade micrObial Sequences (FDA-ARGOS): Supporting development and validation of Infectious Disease Dx tests.</title>
        <authorList>
            <person name="Bachman M."/>
            <person name="Young C."/>
            <person name="Tallon L."/>
            <person name="Sadzewicz L."/>
            <person name="Vavikolanu K."/>
            <person name="Mehta A."/>
            <person name="Aluvathingal J."/>
            <person name="Nadendla S."/>
            <person name="Nandy P."/>
            <person name="Geyer C."/>
            <person name="Yan Y."/>
            <person name="Sichtig H."/>
        </authorList>
    </citation>
    <scope>NUCLEOTIDE SEQUENCE</scope>
    <source>
        <strain evidence="2">FDAARGOS_618</strain>
    </source>
</reference>
<gene>
    <name evidence="2" type="ORF">FOB26_29420</name>
</gene>
<name>A0AA44ERY0_9HYPH</name>
<dbReference type="Proteomes" id="UP001155820">
    <property type="component" value="Unassembled WGS sequence"/>
</dbReference>
<evidence type="ECO:0000313" key="3">
    <source>
        <dbReference type="Proteomes" id="UP001155820"/>
    </source>
</evidence>
<protein>
    <submittedName>
        <fullName evidence="2">HNH endonuclease</fullName>
    </submittedName>
</protein>
<keyword evidence="2" id="KW-0378">Hydrolase</keyword>
<evidence type="ECO:0000313" key="2">
    <source>
        <dbReference type="EMBL" id="NRF23177.1"/>
    </source>
</evidence>
<feature type="compositionally biased region" description="Polar residues" evidence="1">
    <location>
        <begin position="166"/>
        <end position="183"/>
    </location>
</feature>
<dbReference type="Gene3D" id="3.90.75.20">
    <property type="match status" value="1"/>
</dbReference>
<proteinExistence type="predicted"/>
<comment type="caution">
    <text evidence="2">The sequence shown here is derived from an EMBL/GenBank/DDBJ whole genome shotgun (WGS) entry which is preliminary data.</text>
</comment>
<keyword evidence="2" id="KW-0540">Nuclease</keyword>
<accession>A0AA44ERY0</accession>
<dbReference type="SUPFAM" id="SSF54060">
    <property type="entry name" value="His-Me finger endonucleases"/>
    <property type="match status" value="1"/>
</dbReference>
<keyword evidence="3" id="KW-1185">Reference proteome</keyword>
<dbReference type="GO" id="GO:0004519">
    <property type="term" value="F:endonuclease activity"/>
    <property type="evidence" value="ECO:0007669"/>
    <property type="project" value="UniProtKB-KW"/>
</dbReference>
<dbReference type="EMBL" id="JABRWM010000006">
    <property type="protein sequence ID" value="NRF23177.1"/>
    <property type="molecule type" value="Genomic_DNA"/>
</dbReference>